<protein>
    <submittedName>
        <fullName evidence="2">Predicted protein</fullName>
    </submittedName>
</protein>
<dbReference type="OMA" id="RWYESIC"/>
<dbReference type="PROSITE" id="PS50181">
    <property type="entry name" value="FBOX"/>
    <property type="match status" value="1"/>
</dbReference>
<dbReference type="InterPro" id="IPR001810">
    <property type="entry name" value="F-box_dom"/>
</dbReference>
<dbReference type="GO" id="GO:0019005">
    <property type="term" value="C:SCF ubiquitin ligase complex"/>
    <property type="evidence" value="ECO:0007669"/>
    <property type="project" value="TreeGrafter"/>
</dbReference>
<gene>
    <name evidence="2" type="ORF">NAEGRDRAFT_75548</name>
</gene>
<accession>D2W2D3</accession>
<evidence type="ECO:0000313" key="2">
    <source>
        <dbReference type="EMBL" id="EFC36808.1"/>
    </source>
</evidence>
<dbReference type="InterPro" id="IPR032675">
    <property type="entry name" value="LRR_dom_sf"/>
</dbReference>
<organism evidence="3">
    <name type="scientific">Naegleria gruberi</name>
    <name type="common">Amoeba</name>
    <dbReference type="NCBI Taxonomy" id="5762"/>
    <lineage>
        <taxon>Eukaryota</taxon>
        <taxon>Discoba</taxon>
        <taxon>Heterolobosea</taxon>
        <taxon>Tetramitia</taxon>
        <taxon>Eutetramitia</taxon>
        <taxon>Vahlkampfiidae</taxon>
        <taxon>Naegleria</taxon>
    </lineage>
</organism>
<dbReference type="GO" id="GO:0031146">
    <property type="term" value="P:SCF-dependent proteasomal ubiquitin-dependent protein catabolic process"/>
    <property type="evidence" value="ECO:0007669"/>
    <property type="project" value="TreeGrafter"/>
</dbReference>
<sequence>MTSKTFSDLPQDELSVVLQYLPIGSLLMFSLVSKANYDFVRDQVKNNICKYVVYENNSWSLVDALRQKKSMRLSECSNEIEGFMNEIAERNGSISEITSHFKADNISFPDLYHLLDIRKGSEEEEFQQVQVETICLENTPDNKPPQLVGNDEKGYHFEKKMKTIEGEPLTYDLKSLSIDMTLTRSKLLKIMTKLKNLESLNLIVEQEYYRPKTSRGGRGLGGGLFSISSGEDDTQDGKGEAFDDEFIYVPIMKKLKKLVIERGFDDDRFIFEISSFCPNLEHLHFVCRESVDDNMLEHLAKYCPKMKYLKIKSDDGATQFELEITDKGLEHFLEKETQIEVIDLEPAANISGSIFKRLGDFPTLKSFRTQRVSYNGDCSDQEEDIFFGGNTNPNLEYLDIGPGFSFTKEEFEKLFISLKKFAPNLKGFGEIGQVSE</sequence>
<feature type="domain" description="F-box" evidence="1">
    <location>
        <begin position="3"/>
        <end position="52"/>
    </location>
</feature>
<dbReference type="AlphaFoldDB" id="D2W2D3"/>
<dbReference type="OrthoDB" id="550575at2759"/>
<dbReference type="GeneID" id="8862947"/>
<dbReference type="EMBL" id="GG738925">
    <property type="protein sequence ID" value="EFC36808.1"/>
    <property type="molecule type" value="Genomic_DNA"/>
</dbReference>
<dbReference type="Proteomes" id="UP000006671">
    <property type="component" value="Unassembled WGS sequence"/>
</dbReference>
<dbReference type="SUPFAM" id="SSF52047">
    <property type="entry name" value="RNI-like"/>
    <property type="match status" value="1"/>
</dbReference>
<evidence type="ECO:0000313" key="3">
    <source>
        <dbReference type="Proteomes" id="UP000006671"/>
    </source>
</evidence>
<dbReference type="Pfam" id="PF00646">
    <property type="entry name" value="F-box"/>
    <property type="match status" value="1"/>
</dbReference>
<evidence type="ECO:0000259" key="1">
    <source>
        <dbReference type="PROSITE" id="PS50181"/>
    </source>
</evidence>
<dbReference type="Gene3D" id="3.80.10.10">
    <property type="entry name" value="Ribonuclease Inhibitor"/>
    <property type="match status" value="1"/>
</dbReference>
<dbReference type="VEuPathDB" id="AmoebaDB:NAEGRDRAFT_75548"/>
<reference evidence="2 3" key="1">
    <citation type="journal article" date="2010" name="Cell">
        <title>The genome of Naegleria gruberi illuminates early eukaryotic versatility.</title>
        <authorList>
            <person name="Fritz-Laylin L.K."/>
            <person name="Prochnik S.E."/>
            <person name="Ginger M.L."/>
            <person name="Dacks J.B."/>
            <person name="Carpenter M.L."/>
            <person name="Field M.C."/>
            <person name="Kuo A."/>
            <person name="Paredez A."/>
            <person name="Chapman J."/>
            <person name="Pham J."/>
            <person name="Shu S."/>
            <person name="Neupane R."/>
            <person name="Cipriano M."/>
            <person name="Mancuso J."/>
            <person name="Tu H."/>
            <person name="Salamov A."/>
            <person name="Lindquist E."/>
            <person name="Shapiro H."/>
            <person name="Lucas S."/>
            <person name="Grigoriev I.V."/>
            <person name="Cande W.Z."/>
            <person name="Fulton C."/>
            <person name="Rokhsar D.S."/>
            <person name="Dawson S.C."/>
        </authorList>
    </citation>
    <scope>NUCLEOTIDE SEQUENCE [LARGE SCALE GENOMIC DNA]</scope>
    <source>
        <strain evidence="2 3">NEG-M</strain>
    </source>
</reference>
<keyword evidence="3" id="KW-1185">Reference proteome</keyword>
<dbReference type="PANTHER" id="PTHR13318">
    <property type="entry name" value="PARTNER OF PAIRED, ISOFORM B-RELATED"/>
    <property type="match status" value="1"/>
</dbReference>
<dbReference type="CDD" id="cd09917">
    <property type="entry name" value="F-box_SF"/>
    <property type="match status" value="1"/>
</dbReference>
<name>D2W2D3_NAEGR</name>
<proteinExistence type="predicted"/>
<dbReference type="RefSeq" id="XP_002669552.1">
    <property type="nucleotide sequence ID" value="XM_002669506.1"/>
</dbReference>
<dbReference type="InParanoid" id="D2W2D3"/>
<dbReference type="KEGG" id="ngr:NAEGRDRAFT_75548"/>